<keyword evidence="2" id="KW-0521">NADP</keyword>
<dbReference type="InterPro" id="IPR005913">
    <property type="entry name" value="dTDP_dehydrorham_reduct"/>
</dbReference>
<organism evidence="4">
    <name type="scientific">Eiseniibacteriota bacterium</name>
    <dbReference type="NCBI Taxonomy" id="2212470"/>
    <lineage>
        <taxon>Bacteria</taxon>
        <taxon>Candidatus Eiseniibacteriota</taxon>
    </lineage>
</organism>
<evidence type="ECO:0000256" key="2">
    <source>
        <dbReference type="RuleBase" id="RU364082"/>
    </source>
</evidence>
<dbReference type="GO" id="GO:0019305">
    <property type="term" value="P:dTDP-rhamnose biosynthetic process"/>
    <property type="evidence" value="ECO:0007669"/>
    <property type="project" value="UniProtKB-UniPathway"/>
</dbReference>
<dbReference type="Gene3D" id="3.90.25.10">
    <property type="entry name" value="UDP-galactose 4-epimerase, domain 1"/>
    <property type="match status" value="1"/>
</dbReference>
<feature type="domain" description="RmlD-like substrate binding" evidence="3">
    <location>
        <begin position="2"/>
        <end position="133"/>
    </location>
</feature>
<dbReference type="InterPro" id="IPR036291">
    <property type="entry name" value="NAD(P)-bd_dom_sf"/>
</dbReference>
<dbReference type="UniPathway" id="UPA00124"/>
<evidence type="ECO:0000259" key="3">
    <source>
        <dbReference type="Pfam" id="PF04321"/>
    </source>
</evidence>
<comment type="function">
    <text evidence="2">Catalyzes the reduction of dTDP-6-deoxy-L-lyxo-4-hexulose to yield dTDP-L-rhamnose.</text>
</comment>
<keyword evidence="2" id="KW-0560">Oxidoreductase</keyword>
<evidence type="ECO:0000313" key="4">
    <source>
        <dbReference type="EMBL" id="HER42949.1"/>
    </source>
</evidence>
<dbReference type="GO" id="GO:0005829">
    <property type="term" value="C:cytosol"/>
    <property type="evidence" value="ECO:0007669"/>
    <property type="project" value="TreeGrafter"/>
</dbReference>
<accession>A0A7V2F2Y9</accession>
<comment type="pathway">
    <text evidence="2">Carbohydrate biosynthesis; dTDP-L-rhamnose biosynthesis.</text>
</comment>
<feature type="non-terminal residue" evidence="4">
    <location>
        <position position="1"/>
    </location>
</feature>
<comment type="similarity">
    <text evidence="1 2">Belongs to the dTDP-4-dehydrorhamnose reductase family.</text>
</comment>
<sequence>CWVFGGGPEDKKFVAKIVRKARAGEELRVVDDLFGSPTYTVDLARAIFDFIESGLFGTYHLVNPGVASRLDETRVILDAAGIRNSRLVPCRAADFAMPAPRPRMEALDNYNFRLLGVPEPRPWQEALEEYVRETFAG</sequence>
<dbReference type="SUPFAM" id="SSF51735">
    <property type="entry name" value="NAD(P)-binding Rossmann-fold domains"/>
    <property type="match status" value="1"/>
</dbReference>
<dbReference type="EC" id="1.1.1.133" evidence="2"/>
<dbReference type="GO" id="GO:0008831">
    <property type="term" value="F:dTDP-4-dehydrorhamnose reductase activity"/>
    <property type="evidence" value="ECO:0007669"/>
    <property type="project" value="UniProtKB-EC"/>
</dbReference>
<dbReference type="InterPro" id="IPR029903">
    <property type="entry name" value="RmlD-like-bd"/>
</dbReference>
<gene>
    <name evidence="4" type="ORF">ENO08_00630</name>
</gene>
<evidence type="ECO:0000256" key="1">
    <source>
        <dbReference type="ARBA" id="ARBA00010944"/>
    </source>
</evidence>
<reference evidence="4" key="1">
    <citation type="journal article" date="2020" name="mSystems">
        <title>Genome- and Community-Level Interaction Insights into Carbon Utilization and Element Cycling Functions of Hydrothermarchaeota in Hydrothermal Sediment.</title>
        <authorList>
            <person name="Zhou Z."/>
            <person name="Liu Y."/>
            <person name="Xu W."/>
            <person name="Pan J."/>
            <person name="Luo Z.H."/>
            <person name="Li M."/>
        </authorList>
    </citation>
    <scope>NUCLEOTIDE SEQUENCE [LARGE SCALE GENOMIC DNA]</scope>
    <source>
        <strain evidence="4">SpSt-1233</strain>
    </source>
</reference>
<protein>
    <recommendedName>
        <fullName evidence="2">dTDP-4-dehydrorhamnose reductase</fullName>
        <ecNumber evidence="2">1.1.1.133</ecNumber>
    </recommendedName>
</protein>
<dbReference type="PANTHER" id="PTHR10491:SF4">
    <property type="entry name" value="METHIONINE ADENOSYLTRANSFERASE 2 SUBUNIT BETA"/>
    <property type="match status" value="1"/>
</dbReference>
<dbReference type="PANTHER" id="PTHR10491">
    <property type="entry name" value="DTDP-4-DEHYDRORHAMNOSE REDUCTASE"/>
    <property type="match status" value="1"/>
</dbReference>
<dbReference type="AlphaFoldDB" id="A0A7V2F2Y9"/>
<dbReference type="EMBL" id="DSEC01000048">
    <property type="protein sequence ID" value="HER42949.1"/>
    <property type="molecule type" value="Genomic_DNA"/>
</dbReference>
<dbReference type="Gene3D" id="3.40.50.720">
    <property type="entry name" value="NAD(P)-binding Rossmann-like Domain"/>
    <property type="match status" value="1"/>
</dbReference>
<name>A0A7V2F2Y9_UNCEI</name>
<proteinExistence type="inferred from homology"/>
<dbReference type="Proteomes" id="UP000886069">
    <property type="component" value="Unassembled WGS sequence"/>
</dbReference>
<comment type="caution">
    <text evidence="4">The sequence shown here is derived from an EMBL/GenBank/DDBJ whole genome shotgun (WGS) entry which is preliminary data.</text>
</comment>
<dbReference type="Pfam" id="PF04321">
    <property type="entry name" value="RmlD_sub_bind"/>
    <property type="match status" value="1"/>
</dbReference>